<evidence type="ECO:0000256" key="16">
    <source>
        <dbReference type="ARBA" id="ARBA00023004"/>
    </source>
</evidence>
<accession>A0ABQ9XM77</accession>
<evidence type="ECO:0000313" key="22">
    <source>
        <dbReference type="Proteomes" id="UP001281761"/>
    </source>
</evidence>
<dbReference type="Gene3D" id="1.10.1060.10">
    <property type="entry name" value="Alpha-helical ferredoxin"/>
    <property type="match status" value="1"/>
</dbReference>
<evidence type="ECO:0000256" key="15">
    <source>
        <dbReference type="ARBA" id="ARBA00023002"/>
    </source>
</evidence>
<evidence type="ECO:0000256" key="14">
    <source>
        <dbReference type="ARBA" id="ARBA00022857"/>
    </source>
</evidence>
<dbReference type="PROSITE" id="PS51379">
    <property type="entry name" value="4FE4S_FER_2"/>
    <property type="match status" value="2"/>
</dbReference>
<comment type="similarity">
    <text evidence="5">Belongs to the dihydropyrimidine dehydrogenase family.</text>
</comment>
<keyword evidence="10" id="KW-0479">Metal-binding</keyword>
<keyword evidence="14" id="KW-0521">NADP</keyword>
<dbReference type="PANTHER" id="PTHR43073:SF2">
    <property type="entry name" value="DIHYDROPYRIMIDINE DEHYDROGENASE [NADP(+)]"/>
    <property type="match status" value="1"/>
</dbReference>
<evidence type="ECO:0000256" key="12">
    <source>
        <dbReference type="ARBA" id="ARBA00022741"/>
    </source>
</evidence>
<evidence type="ECO:0000256" key="9">
    <source>
        <dbReference type="ARBA" id="ARBA00022643"/>
    </source>
</evidence>
<evidence type="ECO:0000259" key="20">
    <source>
        <dbReference type="PROSITE" id="PS51379"/>
    </source>
</evidence>
<evidence type="ECO:0000256" key="5">
    <source>
        <dbReference type="ARBA" id="ARBA00010804"/>
    </source>
</evidence>
<dbReference type="Gene3D" id="3.20.20.70">
    <property type="entry name" value="Aldolase class I"/>
    <property type="match status" value="1"/>
</dbReference>
<dbReference type="Pfam" id="PF14697">
    <property type="entry name" value="Fer4_21"/>
    <property type="match status" value="1"/>
</dbReference>
<dbReference type="GO" id="GO:0017113">
    <property type="term" value="F:dihydropyrimidine dehydrogenase (NADP+) activity"/>
    <property type="evidence" value="ECO:0007669"/>
    <property type="project" value="UniProtKB-EC"/>
</dbReference>
<dbReference type="InterPro" id="IPR009051">
    <property type="entry name" value="Helical_ferredxn"/>
</dbReference>
<dbReference type="SUPFAM" id="SSF54862">
    <property type="entry name" value="4Fe-4S ferredoxins"/>
    <property type="match status" value="1"/>
</dbReference>
<feature type="domain" description="4Fe-4S ferredoxin-type" evidence="20">
    <location>
        <begin position="914"/>
        <end position="933"/>
    </location>
</feature>
<keyword evidence="16" id="KW-0408">Iron</keyword>
<dbReference type="InterPro" id="IPR005720">
    <property type="entry name" value="Dihydroorotate_DH_cat"/>
</dbReference>
<dbReference type="InterPro" id="IPR036188">
    <property type="entry name" value="FAD/NAD-bd_sf"/>
</dbReference>
<dbReference type="Pfam" id="PF07992">
    <property type="entry name" value="Pyr_redox_2"/>
    <property type="match status" value="1"/>
</dbReference>
<comment type="cofactor">
    <cofactor evidence="1">
        <name>FMN</name>
        <dbReference type="ChEBI" id="CHEBI:58210"/>
    </cofactor>
</comment>
<dbReference type="PANTHER" id="PTHR43073">
    <property type="entry name" value="DIHYDROPYRIMIDINE DEHYDROGENASE [NADP(+)]"/>
    <property type="match status" value="1"/>
</dbReference>
<keyword evidence="8" id="KW-0285">Flavoprotein</keyword>
<name>A0ABQ9XM77_9EUKA</name>
<keyword evidence="13" id="KW-0274">FAD</keyword>
<dbReference type="PRINTS" id="PR00419">
    <property type="entry name" value="ADXRDTASE"/>
</dbReference>
<keyword evidence="7" id="KW-0004">4Fe-4S</keyword>
<comment type="pathway">
    <text evidence="4">Amino-acid biosynthesis; beta-alanine biosynthesis.</text>
</comment>
<dbReference type="InterPro" id="IPR013785">
    <property type="entry name" value="Aldolase_TIM"/>
</dbReference>
<dbReference type="InterPro" id="IPR017896">
    <property type="entry name" value="4Fe4S_Fe-S-bd"/>
</dbReference>
<comment type="cofactor">
    <cofactor evidence="2">
        <name>[4Fe-4S] cluster</name>
        <dbReference type="ChEBI" id="CHEBI:49883"/>
    </cofactor>
</comment>
<evidence type="ECO:0000256" key="8">
    <source>
        <dbReference type="ARBA" id="ARBA00022630"/>
    </source>
</evidence>
<keyword evidence="12" id="KW-0547">Nucleotide-binding</keyword>
<gene>
    <name evidence="21" type="ORF">BLNAU_11513</name>
</gene>
<protein>
    <recommendedName>
        <fullName evidence="6">dihydropyrimidine dehydrogenase (NADP(+))</fullName>
        <ecNumber evidence="6">1.3.1.2</ecNumber>
    </recommendedName>
    <alternativeName>
        <fullName evidence="19">Dihydrothymine dehydrogenase</fullName>
    </alternativeName>
    <alternativeName>
        <fullName evidence="18">Dihydrouracil dehydrogenase</fullName>
    </alternativeName>
</protein>
<evidence type="ECO:0000256" key="6">
    <source>
        <dbReference type="ARBA" id="ARBA00013004"/>
    </source>
</evidence>
<dbReference type="InterPro" id="IPR028261">
    <property type="entry name" value="DPD_II"/>
</dbReference>
<evidence type="ECO:0000256" key="18">
    <source>
        <dbReference type="ARBA" id="ARBA00030119"/>
    </source>
</evidence>
<evidence type="ECO:0000256" key="7">
    <source>
        <dbReference type="ARBA" id="ARBA00022485"/>
    </source>
</evidence>
<evidence type="ECO:0000313" key="21">
    <source>
        <dbReference type="EMBL" id="KAK2953513.1"/>
    </source>
</evidence>
<proteinExistence type="inferred from homology"/>
<dbReference type="Pfam" id="PF01180">
    <property type="entry name" value="DHO_dh"/>
    <property type="match status" value="1"/>
</dbReference>
<dbReference type="SUPFAM" id="SSF51395">
    <property type="entry name" value="FMN-linked oxidoreductases"/>
    <property type="match status" value="1"/>
</dbReference>
<keyword evidence="9" id="KW-0288">FMN</keyword>
<organism evidence="21 22">
    <name type="scientific">Blattamonas nauphoetae</name>
    <dbReference type="NCBI Taxonomy" id="2049346"/>
    <lineage>
        <taxon>Eukaryota</taxon>
        <taxon>Metamonada</taxon>
        <taxon>Preaxostyla</taxon>
        <taxon>Oxymonadida</taxon>
        <taxon>Blattamonas</taxon>
    </lineage>
</organism>
<evidence type="ECO:0000256" key="4">
    <source>
        <dbReference type="ARBA" id="ARBA00004668"/>
    </source>
</evidence>
<reference evidence="21 22" key="1">
    <citation type="journal article" date="2022" name="bioRxiv">
        <title>Genomics of Preaxostyla Flagellates Illuminates Evolutionary Transitions and the Path Towards Mitochondrial Loss.</title>
        <authorList>
            <person name="Novak L.V.F."/>
            <person name="Treitli S.C."/>
            <person name="Pyrih J."/>
            <person name="Halakuc P."/>
            <person name="Pipaliya S.V."/>
            <person name="Vacek V."/>
            <person name="Brzon O."/>
            <person name="Soukal P."/>
            <person name="Eme L."/>
            <person name="Dacks J.B."/>
            <person name="Karnkowska A."/>
            <person name="Elias M."/>
            <person name="Hampl V."/>
        </authorList>
    </citation>
    <scope>NUCLEOTIDE SEQUENCE [LARGE SCALE GENOMIC DNA]</scope>
    <source>
        <strain evidence="21">NAU3</strain>
        <tissue evidence="21">Gut</tissue>
    </source>
</reference>
<evidence type="ECO:0000256" key="19">
    <source>
        <dbReference type="ARBA" id="ARBA00032722"/>
    </source>
</evidence>
<dbReference type="InterPro" id="IPR017900">
    <property type="entry name" value="4Fe4S_Fe_S_CS"/>
</dbReference>
<dbReference type="PROSITE" id="PS00198">
    <property type="entry name" value="4FE4S_FER_1"/>
    <property type="match status" value="1"/>
</dbReference>
<keyword evidence="11" id="KW-0677">Repeat</keyword>
<keyword evidence="17" id="KW-0411">Iron-sulfur</keyword>
<evidence type="ECO:0000256" key="13">
    <source>
        <dbReference type="ARBA" id="ARBA00022827"/>
    </source>
</evidence>
<evidence type="ECO:0000256" key="11">
    <source>
        <dbReference type="ARBA" id="ARBA00022737"/>
    </source>
</evidence>
<evidence type="ECO:0000256" key="2">
    <source>
        <dbReference type="ARBA" id="ARBA00001966"/>
    </source>
</evidence>
<dbReference type="Gene3D" id="3.30.70.20">
    <property type="match status" value="1"/>
</dbReference>
<evidence type="ECO:0000256" key="1">
    <source>
        <dbReference type="ARBA" id="ARBA00001917"/>
    </source>
</evidence>
<sequence>MATNPYAVFQYPASVRKPPVLRPTLYNTSDKCHTCRTHHPTQSSRNRDFRQVRTMLNYEEGIEEAKRCMYCVDAPCSIGCPTRLDVPEFTHAIAQGNFYAAAQIMYTDNPLAWTCGLLCPCDVNCGGSCNLANTARGAIHIDALQCLAAESLMHMRLPQIRDPSIVELPQHNVPIALIGSGPASLSCATFLARAGFKNITIYEKNGFPGGVPAWEIPEFRIPYYVTRFEVKMVEDLGVNIVYNKALGTDITIEGLQAAGNEAIFIGTGLPIPRKDQAFTEAYKCPNVFESKTFLQTFAKATKPGMSPEKVDMPKMHGSVVVFGAGDVASDCCQAAFRCGAQFVTLVTRRGLIDVRMNEEEAKAIEKDKVEKIPCTAPREIIIQDGKAVKAVCNVMKKVPGTENYIVDEGQERTISFDFCITAFGNIGDNADLFKPVVYTGWNDTGFDRNTMQTNIEGVYAGGSFVGNDTVVEAVNDGKVAAWNIQRYLAKKHEGKDLPLVPTSIPKFLTAIDSVDISVDIAGLHFPNPFGIAAGPSSENCAMIKRAFKAGFGFVICKTFQVDEDTLPNVSPHIVGSAKDGNYINIELNSERKYGYWLKELPGVKKEFPNNILLASIHCKGSTDDWVKIATEVAATGVDGLQLNISCPNLGEKSEESYADIIRKTCQAVKAAVKIPIFPKIGHFQGNVVDIARAAKEGGADGVSGINTINGIYESTMDGGINPQVGSTPDGKTATGGMSGNLIRPFALETTASVKLELPDFPYIAAGGAENARTAAEFVNLGASAIQFCSASMHKGFDLLIKELVPGMQFFLYSQSRSDLMGWPTQVDPALIKSRKRRSPFGDKALESIKQATEEAQTETIPREPVELNEWVHPGQSSADFVPPVQQPIATIASLSGRSLRHIVPFADLSAEPKVISKIDLDTCLGCGRCKVACFDAGYACIVFDNIDRIPKVTPMCHGCGLCAAVCPSGSIKIVPKPPKN</sequence>
<evidence type="ECO:0000256" key="3">
    <source>
        <dbReference type="ARBA" id="ARBA00001974"/>
    </source>
</evidence>
<dbReference type="Pfam" id="PF14691">
    <property type="entry name" value="Fer4_20"/>
    <property type="match status" value="1"/>
</dbReference>
<keyword evidence="15 21" id="KW-0560">Oxidoreductase</keyword>
<dbReference type="SUPFAM" id="SSF51971">
    <property type="entry name" value="Nucleotide-binding domain"/>
    <property type="match status" value="1"/>
</dbReference>
<evidence type="ECO:0000256" key="10">
    <source>
        <dbReference type="ARBA" id="ARBA00022723"/>
    </source>
</evidence>
<comment type="cofactor">
    <cofactor evidence="3">
        <name>FAD</name>
        <dbReference type="ChEBI" id="CHEBI:57692"/>
    </cofactor>
</comment>
<dbReference type="EC" id="1.3.1.2" evidence="6"/>
<dbReference type="InterPro" id="IPR023753">
    <property type="entry name" value="FAD/NAD-binding_dom"/>
</dbReference>
<dbReference type="Gene3D" id="3.50.50.60">
    <property type="entry name" value="FAD/NAD(P)-binding domain"/>
    <property type="match status" value="2"/>
</dbReference>
<dbReference type="Proteomes" id="UP001281761">
    <property type="component" value="Unassembled WGS sequence"/>
</dbReference>
<comment type="caution">
    <text evidence="21">The sequence shown here is derived from an EMBL/GenBank/DDBJ whole genome shotgun (WGS) entry which is preliminary data.</text>
</comment>
<dbReference type="EMBL" id="JARBJD010000090">
    <property type="protein sequence ID" value="KAK2953513.1"/>
    <property type="molecule type" value="Genomic_DNA"/>
</dbReference>
<keyword evidence="22" id="KW-1185">Reference proteome</keyword>
<feature type="domain" description="4Fe-4S ferredoxin-type" evidence="20">
    <location>
        <begin position="948"/>
        <end position="976"/>
    </location>
</feature>
<evidence type="ECO:0000256" key="17">
    <source>
        <dbReference type="ARBA" id="ARBA00023014"/>
    </source>
</evidence>